<sequence length="438" mass="48220">MTTIANNQNQLLTQSSWRAALPQQVLSWLPLTLFFPVGVMYAGVLLFALSLLISGDYAQKWQRIKTSPMLLPVLALSAVTIVVALFQTRPAGEFWSAFWHYQTYLFLLPFLAVGTGVVDGKAAWQARAQLVLFGGAIYASTLFYLGAAGLLPPTTLFRSYVVYEGNKSILLGILLAISAGWMLHAWRWRKDQHVVRAVAWLYVVAALLLFAKSRTASLLLLVLCTHMLLRNVRLNTRTVILAALLGATLFGGVKYLAALPPPATCLTKQMVSEQQLNPASILAQRAICTVHQLRDFNQGKKIGEDGMRLEIYQVTAQIIAEKTWTGHGIGNWLALYQARAQGMMSAAMTTPHNDFLLYCSELGVLGMLALMGIFCQQLLVAKKMQDSEHQERAMLLAMLGVTMIVGAMFNAILRDGVFGMAFMILLAIPLAGVSKKLK</sequence>
<evidence type="ECO:0000256" key="2">
    <source>
        <dbReference type="ARBA" id="ARBA00022692"/>
    </source>
</evidence>
<feature type="transmembrane region" description="Helical" evidence="5">
    <location>
        <begin position="33"/>
        <end position="57"/>
    </location>
</feature>
<dbReference type="InterPro" id="IPR051533">
    <property type="entry name" value="WaaL-like"/>
</dbReference>
<dbReference type="GO" id="GO:0016020">
    <property type="term" value="C:membrane"/>
    <property type="evidence" value="ECO:0007669"/>
    <property type="project" value="UniProtKB-SubCell"/>
</dbReference>
<evidence type="ECO:0000256" key="5">
    <source>
        <dbReference type="SAM" id="Phobius"/>
    </source>
</evidence>
<feature type="transmembrane region" description="Helical" evidence="5">
    <location>
        <begin position="98"/>
        <end position="118"/>
    </location>
</feature>
<dbReference type="PANTHER" id="PTHR37422">
    <property type="entry name" value="TEICHURONIC ACID BIOSYNTHESIS PROTEIN TUAE"/>
    <property type="match status" value="1"/>
</dbReference>
<evidence type="ECO:0000313" key="8">
    <source>
        <dbReference type="Proteomes" id="UP000275663"/>
    </source>
</evidence>
<feature type="transmembrane region" description="Helical" evidence="5">
    <location>
        <begin position="169"/>
        <end position="186"/>
    </location>
</feature>
<evidence type="ECO:0000313" key="7">
    <source>
        <dbReference type="EMBL" id="AZP11231.1"/>
    </source>
</evidence>
<evidence type="ECO:0000256" key="3">
    <source>
        <dbReference type="ARBA" id="ARBA00022989"/>
    </source>
</evidence>
<keyword evidence="8" id="KW-1185">Reference proteome</keyword>
<feature type="transmembrane region" description="Helical" evidence="5">
    <location>
        <begin position="355"/>
        <end position="381"/>
    </location>
</feature>
<dbReference type="OrthoDB" id="9795248at2"/>
<feature type="domain" description="O-antigen ligase-related" evidence="6">
    <location>
        <begin position="204"/>
        <end position="370"/>
    </location>
</feature>
<proteinExistence type="predicted"/>
<evidence type="ECO:0000259" key="6">
    <source>
        <dbReference type="Pfam" id="PF04932"/>
    </source>
</evidence>
<name>A0A3S9HGI9_9BURK</name>
<feature type="transmembrane region" description="Helical" evidence="5">
    <location>
        <begin position="216"/>
        <end position="232"/>
    </location>
</feature>
<dbReference type="KEGG" id="upv:EJN92_03960"/>
<gene>
    <name evidence="7" type="ORF">EJN92_03960</name>
</gene>
<feature type="transmembrane region" description="Helical" evidence="5">
    <location>
        <begin position="239"/>
        <end position="257"/>
    </location>
</feature>
<accession>A0A3S9HGI9</accession>
<dbReference type="EMBL" id="CP034464">
    <property type="protein sequence ID" value="AZP11231.1"/>
    <property type="molecule type" value="Genomic_DNA"/>
</dbReference>
<comment type="subcellular location">
    <subcellularLocation>
        <location evidence="1">Membrane</location>
        <topology evidence="1">Multi-pass membrane protein</topology>
    </subcellularLocation>
</comment>
<keyword evidence="4 5" id="KW-0472">Membrane</keyword>
<feature type="transmembrane region" description="Helical" evidence="5">
    <location>
        <begin position="417"/>
        <end position="434"/>
    </location>
</feature>
<organism evidence="7 8">
    <name type="scientific">Undibacterium parvum</name>
    <dbReference type="NCBI Taxonomy" id="401471"/>
    <lineage>
        <taxon>Bacteria</taxon>
        <taxon>Pseudomonadati</taxon>
        <taxon>Pseudomonadota</taxon>
        <taxon>Betaproteobacteria</taxon>
        <taxon>Burkholderiales</taxon>
        <taxon>Oxalobacteraceae</taxon>
        <taxon>Undibacterium</taxon>
    </lineage>
</organism>
<dbReference type="PANTHER" id="PTHR37422:SF13">
    <property type="entry name" value="LIPOPOLYSACCHARIDE BIOSYNTHESIS PROTEIN PA4999-RELATED"/>
    <property type="match status" value="1"/>
</dbReference>
<dbReference type="Pfam" id="PF04932">
    <property type="entry name" value="Wzy_C"/>
    <property type="match status" value="1"/>
</dbReference>
<dbReference type="RefSeq" id="WP_126126620.1">
    <property type="nucleotide sequence ID" value="NZ_CP034464.1"/>
</dbReference>
<keyword evidence="2 5" id="KW-0812">Transmembrane</keyword>
<feature type="transmembrane region" description="Helical" evidence="5">
    <location>
        <begin position="69"/>
        <end position="86"/>
    </location>
</feature>
<feature type="transmembrane region" description="Helical" evidence="5">
    <location>
        <begin position="393"/>
        <end position="411"/>
    </location>
</feature>
<reference evidence="7 8" key="1">
    <citation type="journal article" date="2011" name="Int. J. Syst. Evol. Microbiol.">
        <title>Description of Undibacterium oligocarboniphilum sp. nov., isolated from purified water, and Undibacterium pigrum strain CCUG 49012 as the type strain of Undibacterium parvum sp. nov., and emended descriptions of the genus Undibacterium and the species Undibacterium pigrum.</title>
        <authorList>
            <person name="Eder W."/>
            <person name="Wanner G."/>
            <person name="Ludwig W."/>
            <person name="Busse H.J."/>
            <person name="Ziemke-Kageler F."/>
            <person name="Lang E."/>
        </authorList>
    </citation>
    <scope>NUCLEOTIDE SEQUENCE [LARGE SCALE GENOMIC DNA]</scope>
    <source>
        <strain evidence="7 8">DSM 23061</strain>
    </source>
</reference>
<feature type="transmembrane region" description="Helical" evidence="5">
    <location>
        <begin position="193"/>
        <end position="210"/>
    </location>
</feature>
<protein>
    <recommendedName>
        <fullName evidence="6">O-antigen ligase-related domain-containing protein</fullName>
    </recommendedName>
</protein>
<dbReference type="Proteomes" id="UP000275663">
    <property type="component" value="Chromosome"/>
</dbReference>
<dbReference type="AlphaFoldDB" id="A0A3S9HGI9"/>
<feature type="transmembrane region" description="Helical" evidence="5">
    <location>
        <begin position="130"/>
        <end position="149"/>
    </location>
</feature>
<evidence type="ECO:0000256" key="4">
    <source>
        <dbReference type="ARBA" id="ARBA00023136"/>
    </source>
</evidence>
<keyword evidence="3 5" id="KW-1133">Transmembrane helix</keyword>
<dbReference type="InterPro" id="IPR007016">
    <property type="entry name" value="O-antigen_ligase-rel_domated"/>
</dbReference>
<evidence type="ECO:0000256" key="1">
    <source>
        <dbReference type="ARBA" id="ARBA00004141"/>
    </source>
</evidence>